<evidence type="ECO:0000256" key="2">
    <source>
        <dbReference type="ARBA" id="ARBA00007131"/>
    </source>
</evidence>
<feature type="domain" description="Transketolase N-terminal" evidence="6">
    <location>
        <begin position="11"/>
        <end position="270"/>
    </location>
</feature>
<dbReference type="InterPro" id="IPR005474">
    <property type="entry name" value="Transketolase_N"/>
</dbReference>
<evidence type="ECO:0000313" key="7">
    <source>
        <dbReference type="EMBL" id="KKL72545.1"/>
    </source>
</evidence>
<evidence type="ECO:0000259" key="6">
    <source>
        <dbReference type="Pfam" id="PF00456"/>
    </source>
</evidence>
<comment type="caution">
    <text evidence="7">The sequence shown here is derived from an EMBL/GenBank/DDBJ whole genome shotgun (WGS) entry which is preliminary data.</text>
</comment>
<dbReference type="InterPro" id="IPR049557">
    <property type="entry name" value="Transketolase_CS"/>
</dbReference>
<dbReference type="EMBL" id="LAZR01025240">
    <property type="protein sequence ID" value="KKL72545.1"/>
    <property type="molecule type" value="Genomic_DNA"/>
</dbReference>
<keyword evidence="4" id="KW-0479">Metal-binding</keyword>
<keyword evidence="5" id="KW-0786">Thiamine pyrophosphate</keyword>
<gene>
    <name evidence="7" type="ORF">LCGC14_2083840</name>
</gene>
<comment type="similarity">
    <text evidence="2">Belongs to the transketolase family.</text>
</comment>
<dbReference type="PROSITE" id="PS00801">
    <property type="entry name" value="TRANSKETOLASE_1"/>
    <property type="match status" value="1"/>
</dbReference>
<dbReference type="InterPro" id="IPR029061">
    <property type="entry name" value="THDP-binding"/>
</dbReference>
<reference evidence="7" key="1">
    <citation type="journal article" date="2015" name="Nature">
        <title>Complex archaea that bridge the gap between prokaryotes and eukaryotes.</title>
        <authorList>
            <person name="Spang A."/>
            <person name="Saw J.H."/>
            <person name="Jorgensen S.L."/>
            <person name="Zaremba-Niedzwiedzka K."/>
            <person name="Martijn J."/>
            <person name="Lind A.E."/>
            <person name="van Eijk R."/>
            <person name="Schleper C."/>
            <person name="Guy L."/>
            <person name="Ettema T.J."/>
        </authorList>
    </citation>
    <scope>NUCLEOTIDE SEQUENCE</scope>
</reference>
<dbReference type="PANTHER" id="PTHR47514">
    <property type="entry name" value="TRANSKETOLASE N-TERMINAL SECTION-RELATED"/>
    <property type="match status" value="1"/>
</dbReference>
<proteinExistence type="inferred from homology"/>
<dbReference type="SUPFAM" id="SSF52518">
    <property type="entry name" value="Thiamin diphosphate-binding fold (THDP-binding)"/>
    <property type="match status" value="1"/>
</dbReference>
<dbReference type="AlphaFoldDB" id="A0A0F9GT27"/>
<evidence type="ECO:0000256" key="3">
    <source>
        <dbReference type="ARBA" id="ARBA00022679"/>
    </source>
</evidence>
<sequence>MQSATLKTTLQKKANLIRQDIIKMIGAAGSGHPGGSLSCADIITVLYFHHMNHRPNEPNWPDRDRFVLSKGHGCPALYSALARSGYFDEKELLNLRKLGSCLQGHPDCQKTPGVDISTGSLGLGFSSSVGIALNAKIDKSDYRTYALIGDGESQEGIIWEAAMFASQYKLDNLVAILDNNGLQIDGLVNEIVSIEPIADKWKAFGWEVIEVDGHDVSSLVQAFEIADKIKHKPAIIIAKTIKGKGVSFMENEVDWHGVAPNKEQVEKALRELESKINELK</sequence>
<evidence type="ECO:0000256" key="4">
    <source>
        <dbReference type="ARBA" id="ARBA00022723"/>
    </source>
</evidence>
<evidence type="ECO:0000256" key="1">
    <source>
        <dbReference type="ARBA" id="ARBA00001964"/>
    </source>
</evidence>
<accession>A0A0F9GT27</accession>
<organism evidence="7">
    <name type="scientific">marine sediment metagenome</name>
    <dbReference type="NCBI Taxonomy" id="412755"/>
    <lineage>
        <taxon>unclassified sequences</taxon>
        <taxon>metagenomes</taxon>
        <taxon>ecological metagenomes</taxon>
    </lineage>
</organism>
<dbReference type="CDD" id="cd02012">
    <property type="entry name" value="TPP_TK"/>
    <property type="match status" value="1"/>
</dbReference>
<dbReference type="PANTHER" id="PTHR47514:SF1">
    <property type="entry name" value="TRANSKETOLASE N-TERMINAL SECTION-RELATED"/>
    <property type="match status" value="1"/>
</dbReference>
<keyword evidence="3" id="KW-0808">Transferase</keyword>
<evidence type="ECO:0000256" key="5">
    <source>
        <dbReference type="ARBA" id="ARBA00023052"/>
    </source>
</evidence>
<comment type="cofactor">
    <cofactor evidence="1">
        <name>thiamine diphosphate</name>
        <dbReference type="ChEBI" id="CHEBI:58937"/>
    </cofactor>
</comment>
<protein>
    <recommendedName>
        <fullName evidence="6">Transketolase N-terminal domain-containing protein</fullName>
    </recommendedName>
</protein>
<dbReference type="GO" id="GO:0046872">
    <property type="term" value="F:metal ion binding"/>
    <property type="evidence" value="ECO:0007669"/>
    <property type="project" value="UniProtKB-KW"/>
</dbReference>
<dbReference type="GO" id="GO:0016740">
    <property type="term" value="F:transferase activity"/>
    <property type="evidence" value="ECO:0007669"/>
    <property type="project" value="UniProtKB-KW"/>
</dbReference>
<dbReference type="Pfam" id="PF00456">
    <property type="entry name" value="Transketolase_N"/>
    <property type="match status" value="1"/>
</dbReference>
<name>A0A0F9GT27_9ZZZZ</name>
<dbReference type="Gene3D" id="3.40.50.970">
    <property type="match status" value="1"/>
</dbReference>